<dbReference type="WBParaSite" id="PDA_v2.g24135.t1">
    <property type="protein sequence ID" value="PDA_v2.g24135.t1"/>
    <property type="gene ID" value="PDA_v2.g24135"/>
</dbReference>
<keyword evidence="1" id="KW-1185">Reference proteome</keyword>
<protein>
    <submittedName>
        <fullName evidence="2">Uncharacterized protein</fullName>
    </submittedName>
</protein>
<accession>A0A914PZ39</accession>
<evidence type="ECO:0000313" key="2">
    <source>
        <dbReference type="WBParaSite" id="PDA_v2.g24135.t1"/>
    </source>
</evidence>
<dbReference type="Proteomes" id="UP000887578">
    <property type="component" value="Unplaced"/>
</dbReference>
<reference evidence="2" key="1">
    <citation type="submission" date="2022-11" db="UniProtKB">
        <authorList>
            <consortium name="WormBaseParasite"/>
        </authorList>
    </citation>
    <scope>IDENTIFICATION</scope>
</reference>
<evidence type="ECO:0000313" key="1">
    <source>
        <dbReference type="Proteomes" id="UP000887578"/>
    </source>
</evidence>
<organism evidence="1 2">
    <name type="scientific">Panagrolaimus davidi</name>
    <dbReference type="NCBI Taxonomy" id="227884"/>
    <lineage>
        <taxon>Eukaryota</taxon>
        <taxon>Metazoa</taxon>
        <taxon>Ecdysozoa</taxon>
        <taxon>Nematoda</taxon>
        <taxon>Chromadorea</taxon>
        <taxon>Rhabditida</taxon>
        <taxon>Tylenchina</taxon>
        <taxon>Panagrolaimomorpha</taxon>
        <taxon>Panagrolaimoidea</taxon>
        <taxon>Panagrolaimidae</taxon>
        <taxon>Panagrolaimus</taxon>
    </lineage>
</organism>
<proteinExistence type="predicted"/>
<name>A0A914PZ39_9BILA</name>
<dbReference type="AlphaFoldDB" id="A0A914PZ39"/>
<sequence>MIISKEFYDKCCPSYKKGIDELEKKIAKIKHSDDDMATKLCEIIMKFSNSYLTPREYWKYLMQKIDKNVFMNDVEVWEKICRKIAKRALFHLCYIKEWNAIRYKIDSIIRVIFDDTSVYYFNAYADTYLKLLIFQNDFYFESGKHKSSFRKYVVKSRDLEYPHVRLEECMKEYKKKSSRIPSAELTTRYQKMKPLYHKIKAVEDNVEEWLILLLEVDDVYFVVHNVEYLLGKSLFDIKLWKLYLTFLEKHGEYS</sequence>